<keyword evidence="7 8" id="KW-0472">Membrane</keyword>
<dbReference type="CDD" id="cd06261">
    <property type="entry name" value="TM_PBP2"/>
    <property type="match status" value="1"/>
</dbReference>
<dbReference type="GO" id="GO:0055085">
    <property type="term" value="P:transmembrane transport"/>
    <property type="evidence" value="ECO:0007669"/>
    <property type="project" value="InterPro"/>
</dbReference>
<sequence length="304" mass="31860">MTASTAISPARSPSRPPTTATRPGFRPAFPWLALPATVWVLATFAIPTAILLASSVLTYDGATLTGPLTAANYAELFGNGYFRSVLWETVWMSGTVGCVCMTAGLSVAHFLVRSASRLRTLVLLIVISPLVSSVVVRTYGWLVLLQDDGLVNKALLAAGLIDSPVPLIGSRFAVILGLAHVLLPFAVFTAMSSLQSVDPRLELASRDLGAGPVTTFHRITLPLIRPGLIAGFTLTFAISLGAYASAAVLGGGRVQTLATLVRDRMVVSLEWGQAAAISVVILAVGAVTVSALLVIGRRSRGRRG</sequence>
<dbReference type="GO" id="GO:0005886">
    <property type="term" value="C:plasma membrane"/>
    <property type="evidence" value="ECO:0007669"/>
    <property type="project" value="UniProtKB-SubCell"/>
</dbReference>
<evidence type="ECO:0000256" key="9">
    <source>
        <dbReference type="SAM" id="MobiDB-lite"/>
    </source>
</evidence>
<organism evidence="11 12">
    <name type="scientific">Micromonospora carbonacea</name>
    <dbReference type="NCBI Taxonomy" id="47853"/>
    <lineage>
        <taxon>Bacteria</taxon>
        <taxon>Bacillati</taxon>
        <taxon>Actinomycetota</taxon>
        <taxon>Actinomycetes</taxon>
        <taxon>Micromonosporales</taxon>
        <taxon>Micromonosporaceae</taxon>
        <taxon>Micromonospora</taxon>
    </lineage>
</organism>
<dbReference type="Proteomes" id="UP000183585">
    <property type="component" value="Unassembled WGS sequence"/>
</dbReference>
<comment type="similarity">
    <text evidence="2">Belongs to the binding-protein-dependent transport system permease family. CysTW subfamily.</text>
</comment>
<dbReference type="EMBL" id="FMCT01000019">
    <property type="protein sequence ID" value="SCF48687.1"/>
    <property type="molecule type" value="Genomic_DNA"/>
</dbReference>
<accession>A0A1C5ATZ3</accession>
<dbReference type="SUPFAM" id="SSF161098">
    <property type="entry name" value="MetI-like"/>
    <property type="match status" value="1"/>
</dbReference>
<evidence type="ECO:0000256" key="5">
    <source>
        <dbReference type="ARBA" id="ARBA00022692"/>
    </source>
</evidence>
<dbReference type="PROSITE" id="PS50928">
    <property type="entry name" value="ABC_TM1"/>
    <property type="match status" value="1"/>
</dbReference>
<evidence type="ECO:0000313" key="12">
    <source>
        <dbReference type="Proteomes" id="UP000183585"/>
    </source>
</evidence>
<feature type="transmembrane region" description="Helical" evidence="8">
    <location>
        <begin position="90"/>
        <end position="112"/>
    </location>
</feature>
<evidence type="ECO:0000256" key="7">
    <source>
        <dbReference type="ARBA" id="ARBA00023136"/>
    </source>
</evidence>
<evidence type="ECO:0000256" key="8">
    <source>
        <dbReference type="RuleBase" id="RU363032"/>
    </source>
</evidence>
<feature type="region of interest" description="Disordered" evidence="9">
    <location>
        <begin position="1"/>
        <end position="22"/>
    </location>
</feature>
<keyword evidence="3 8" id="KW-0813">Transport</keyword>
<feature type="transmembrane region" description="Helical" evidence="8">
    <location>
        <begin position="172"/>
        <end position="191"/>
    </location>
</feature>
<feature type="transmembrane region" description="Helical" evidence="8">
    <location>
        <begin position="271"/>
        <end position="295"/>
    </location>
</feature>
<feature type="transmembrane region" description="Helical" evidence="8">
    <location>
        <begin position="228"/>
        <end position="251"/>
    </location>
</feature>
<evidence type="ECO:0000313" key="11">
    <source>
        <dbReference type="EMBL" id="SCF48687.1"/>
    </source>
</evidence>
<dbReference type="InterPro" id="IPR035906">
    <property type="entry name" value="MetI-like_sf"/>
</dbReference>
<dbReference type="Pfam" id="PF00528">
    <property type="entry name" value="BPD_transp_1"/>
    <property type="match status" value="1"/>
</dbReference>
<evidence type="ECO:0000256" key="4">
    <source>
        <dbReference type="ARBA" id="ARBA00022475"/>
    </source>
</evidence>
<name>A0A1C5ATZ3_9ACTN</name>
<dbReference type="PANTHER" id="PTHR42929">
    <property type="entry name" value="INNER MEMBRANE ABC TRANSPORTER PERMEASE PROTEIN YDCU-RELATED-RELATED"/>
    <property type="match status" value="1"/>
</dbReference>
<evidence type="ECO:0000256" key="1">
    <source>
        <dbReference type="ARBA" id="ARBA00004651"/>
    </source>
</evidence>
<protein>
    <submittedName>
        <fullName evidence="11">Putative spermidine/putrescine transport system permease protein</fullName>
    </submittedName>
</protein>
<feature type="domain" description="ABC transmembrane type-1" evidence="10">
    <location>
        <begin position="86"/>
        <end position="292"/>
    </location>
</feature>
<evidence type="ECO:0000256" key="6">
    <source>
        <dbReference type="ARBA" id="ARBA00022989"/>
    </source>
</evidence>
<evidence type="ECO:0000256" key="3">
    <source>
        <dbReference type="ARBA" id="ARBA00022448"/>
    </source>
</evidence>
<keyword evidence="4" id="KW-1003">Cell membrane</keyword>
<feature type="transmembrane region" description="Helical" evidence="8">
    <location>
        <begin position="121"/>
        <end position="142"/>
    </location>
</feature>
<keyword evidence="5 8" id="KW-0812">Transmembrane</keyword>
<keyword evidence="12" id="KW-1185">Reference proteome</keyword>
<keyword evidence="6 8" id="KW-1133">Transmembrane helix</keyword>
<reference evidence="12" key="1">
    <citation type="submission" date="2016-06" db="EMBL/GenBank/DDBJ databases">
        <authorList>
            <person name="Varghese N."/>
            <person name="Submissions Spin"/>
        </authorList>
    </citation>
    <scope>NUCLEOTIDE SEQUENCE [LARGE SCALE GENOMIC DNA]</scope>
    <source>
        <strain evidence="12">DSM 43168</strain>
    </source>
</reference>
<comment type="subcellular location">
    <subcellularLocation>
        <location evidence="1 8">Cell membrane</location>
        <topology evidence="1 8">Multi-pass membrane protein</topology>
    </subcellularLocation>
</comment>
<dbReference type="InterPro" id="IPR000515">
    <property type="entry name" value="MetI-like"/>
</dbReference>
<evidence type="ECO:0000256" key="2">
    <source>
        <dbReference type="ARBA" id="ARBA00007069"/>
    </source>
</evidence>
<dbReference type="AlphaFoldDB" id="A0A1C5ATZ3"/>
<proteinExistence type="inferred from homology"/>
<dbReference type="Gene3D" id="1.10.3720.10">
    <property type="entry name" value="MetI-like"/>
    <property type="match status" value="1"/>
</dbReference>
<dbReference type="PANTHER" id="PTHR42929:SF5">
    <property type="entry name" value="ABC TRANSPORTER PERMEASE PROTEIN"/>
    <property type="match status" value="1"/>
</dbReference>
<dbReference type="RefSeq" id="WP_074478800.1">
    <property type="nucleotide sequence ID" value="NZ_FMCT01000019.1"/>
</dbReference>
<gene>
    <name evidence="11" type="ORF">GA0070563_11987</name>
</gene>
<evidence type="ECO:0000259" key="10">
    <source>
        <dbReference type="PROSITE" id="PS50928"/>
    </source>
</evidence>
<feature type="transmembrane region" description="Helical" evidence="8">
    <location>
        <begin position="31"/>
        <end position="57"/>
    </location>
</feature>